<dbReference type="Proteomes" id="UP000000437">
    <property type="component" value="Chromosome 7"/>
</dbReference>
<dbReference type="AlphaFoldDB" id="A0A8M9Q1X4"/>
<sequence length="264" mass="30426">MINTGSVDNMAVKVLVIAFLFLSLFGLNTGLYKIHHYVSDKMTSTYAQLYCQTYYSDLSTVSNEDLKLLSNNPQVTEDYYWIGLFRDSQNPSVWRWSGGEQATDVKWDNGQPEEKNENCAVVQKSSAKVHDVDCSWTTSFYCMEVFQLILVQQESTWEEALGYCRQNYYEFATLSSDLMMAQAKQESKSALTDDVWIGLRFLAGSWFWVNGEAFEYKAWSSKGDLQCPAMNQRCGVYNVKKQNWKPADCEQRLNFLCVEKLKNL</sequence>
<dbReference type="InterPro" id="IPR016187">
    <property type="entry name" value="CTDL_fold"/>
</dbReference>
<reference evidence="2" key="1">
    <citation type="submission" date="2025-08" db="UniProtKB">
        <authorList>
            <consortium name="RefSeq"/>
        </authorList>
    </citation>
    <scope>IDENTIFICATION</scope>
    <source>
        <strain evidence="2">Tuebingen</strain>
        <tissue evidence="2">Fibroblasts and whole tissue</tissue>
    </source>
</reference>
<dbReference type="PROSITE" id="PS50041">
    <property type="entry name" value="C_TYPE_LECTIN_2"/>
    <property type="match status" value="2"/>
</dbReference>
<keyword evidence="1" id="KW-1185">Reference proteome</keyword>
<dbReference type="Gene3D" id="3.10.100.10">
    <property type="entry name" value="Mannose-Binding Protein A, subunit A"/>
    <property type="match status" value="2"/>
</dbReference>
<dbReference type="PANTHER" id="PTHR45784:SF8">
    <property type="entry name" value="C-TYPE MANNOSE RECEPTOR 2-RELATED"/>
    <property type="match status" value="1"/>
</dbReference>
<dbReference type="SMART" id="SM00034">
    <property type="entry name" value="CLECT"/>
    <property type="match status" value="2"/>
</dbReference>
<dbReference type="Pfam" id="PF00059">
    <property type="entry name" value="Lectin_C"/>
    <property type="match status" value="2"/>
</dbReference>
<dbReference type="RefSeq" id="XP_021333313.2">
    <property type="nucleotide sequence ID" value="XM_021477638.3"/>
</dbReference>
<evidence type="ECO:0000313" key="1">
    <source>
        <dbReference type="Proteomes" id="UP000000437"/>
    </source>
</evidence>
<dbReference type="AGR" id="ZFIN:ZDB-GENEP-160728-60"/>
<evidence type="ECO:0000313" key="2">
    <source>
        <dbReference type="RefSeq" id="XP_021333313.2"/>
    </source>
</evidence>
<dbReference type="OrthoDB" id="547680at2759"/>
<dbReference type="KEGG" id="dre:110439907"/>
<dbReference type="InterPro" id="IPR016186">
    <property type="entry name" value="C-type_lectin-like/link_sf"/>
</dbReference>
<dbReference type="InterPro" id="IPR001304">
    <property type="entry name" value="C-type_lectin-like"/>
</dbReference>
<dbReference type="PANTHER" id="PTHR45784">
    <property type="entry name" value="C-TYPE LECTIN DOMAIN FAMILY 20 MEMBER A-RELATED"/>
    <property type="match status" value="1"/>
</dbReference>
<accession>A0A8M9Q1X4</accession>
<protein>
    <submittedName>
        <fullName evidence="2">C-type mannose receptor 2-like</fullName>
    </submittedName>
</protein>
<organism evidence="1 2">
    <name type="scientific">Danio rerio</name>
    <name type="common">Zebrafish</name>
    <name type="synonym">Brachydanio rerio</name>
    <dbReference type="NCBI Taxonomy" id="7955"/>
    <lineage>
        <taxon>Eukaryota</taxon>
        <taxon>Metazoa</taxon>
        <taxon>Chordata</taxon>
        <taxon>Craniata</taxon>
        <taxon>Vertebrata</taxon>
        <taxon>Euteleostomi</taxon>
        <taxon>Actinopterygii</taxon>
        <taxon>Neopterygii</taxon>
        <taxon>Teleostei</taxon>
        <taxon>Ostariophysi</taxon>
        <taxon>Cypriniformes</taxon>
        <taxon>Danionidae</taxon>
        <taxon>Danioninae</taxon>
        <taxon>Danio</taxon>
    </lineage>
</organism>
<dbReference type="SUPFAM" id="SSF56436">
    <property type="entry name" value="C-type lectin-like"/>
    <property type="match status" value="2"/>
</dbReference>
<proteinExistence type="predicted"/>
<name>A0A8M9Q1X4_DANRE</name>
<gene>
    <name evidence="2" type="primary">LOC110439907</name>
</gene>